<evidence type="ECO:0000313" key="1">
    <source>
        <dbReference type="EMBL" id="MSC61555.1"/>
    </source>
</evidence>
<comment type="caution">
    <text evidence="1">The sequence shown here is derived from an EMBL/GenBank/DDBJ whole genome shotgun (WGS) entry which is preliminary data.</text>
</comment>
<name>A0A6L5TBJ9_9FIRM</name>
<protein>
    <submittedName>
        <fullName evidence="1">Uncharacterized protein</fullName>
    </submittedName>
</protein>
<reference evidence="1 2" key="1">
    <citation type="journal article" date="2019" name="Nat. Med.">
        <title>A library of human gut bacterial isolates paired with longitudinal multiomics data enables mechanistic microbiome research.</title>
        <authorList>
            <person name="Poyet M."/>
            <person name="Groussin M."/>
            <person name="Gibbons S.M."/>
            <person name="Avila-Pacheco J."/>
            <person name="Jiang X."/>
            <person name="Kearney S.M."/>
            <person name="Perrotta A.R."/>
            <person name="Berdy B."/>
            <person name="Zhao S."/>
            <person name="Lieberman T.D."/>
            <person name="Swanson P.K."/>
            <person name="Smith M."/>
            <person name="Roesemann S."/>
            <person name="Alexander J.E."/>
            <person name="Rich S.A."/>
            <person name="Livny J."/>
            <person name="Vlamakis H."/>
            <person name="Clish C."/>
            <person name="Bullock K."/>
            <person name="Deik A."/>
            <person name="Scott J."/>
            <person name="Pierce K.A."/>
            <person name="Xavier R.J."/>
            <person name="Alm E.J."/>
        </authorList>
    </citation>
    <scope>NUCLEOTIDE SEQUENCE [LARGE SCALE GENOMIC DNA]</scope>
    <source>
        <strain evidence="1 2">BIOML-A11</strain>
    </source>
</reference>
<dbReference type="AlphaFoldDB" id="A0A6L5TBJ9"/>
<proteinExistence type="predicted"/>
<dbReference type="EMBL" id="WKQP01000041">
    <property type="protein sequence ID" value="MSC61555.1"/>
    <property type="molecule type" value="Genomic_DNA"/>
</dbReference>
<dbReference type="Proteomes" id="UP000479563">
    <property type="component" value="Unassembled WGS sequence"/>
</dbReference>
<accession>A0A6L5TBJ9</accession>
<evidence type="ECO:0000313" key="2">
    <source>
        <dbReference type="Proteomes" id="UP000479563"/>
    </source>
</evidence>
<organism evidence="1 2">
    <name type="scientific">Agathobacter rectalis</name>
    <dbReference type="NCBI Taxonomy" id="39491"/>
    <lineage>
        <taxon>Bacteria</taxon>
        <taxon>Bacillati</taxon>
        <taxon>Bacillota</taxon>
        <taxon>Clostridia</taxon>
        <taxon>Lachnospirales</taxon>
        <taxon>Lachnospiraceae</taxon>
        <taxon>Agathobacter</taxon>
    </lineage>
</organism>
<gene>
    <name evidence="1" type="ORF">GKE07_15445</name>
</gene>
<sequence>MHSTCTGFLFIVGRLKSAYISNEKSVDFVKSLAYNDIKAESLLRNLRSVMHSTKGGMPT</sequence>